<evidence type="ECO:0000313" key="2">
    <source>
        <dbReference type="Proteomes" id="UP000679725"/>
    </source>
</evidence>
<dbReference type="EMBL" id="CAJRAU010000001">
    <property type="protein sequence ID" value="CAG5068142.1"/>
    <property type="molecule type" value="Genomic_DNA"/>
</dbReference>
<organism evidence="1 2">
    <name type="scientific">Dyadobacter linearis</name>
    <dbReference type="NCBI Taxonomy" id="2823330"/>
    <lineage>
        <taxon>Bacteria</taxon>
        <taxon>Pseudomonadati</taxon>
        <taxon>Bacteroidota</taxon>
        <taxon>Cytophagia</taxon>
        <taxon>Cytophagales</taxon>
        <taxon>Spirosomataceae</taxon>
        <taxon>Dyadobacter</taxon>
    </lineage>
</organism>
<sequence length="96" mass="10798">MKYLIIDALLGGTGIRNKYDGAYVDPQTLMLSNNITNQLNSWLTRYGDEHFNGFNDDLNIDKLDQEGIQLALAIKEELVNAKLAYFSAARLLMSTI</sequence>
<protein>
    <submittedName>
        <fullName evidence="1">Uncharacterized protein</fullName>
    </submittedName>
</protein>
<proteinExistence type="predicted"/>
<name>A0ABN7R8S2_9BACT</name>
<dbReference type="RefSeq" id="WP_215232253.1">
    <property type="nucleotide sequence ID" value="NZ_CAJRAU010000001.1"/>
</dbReference>
<reference evidence="1 2" key="1">
    <citation type="submission" date="2021-04" db="EMBL/GenBank/DDBJ databases">
        <authorList>
            <person name="Rodrigo-Torres L."/>
            <person name="Arahal R. D."/>
            <person name="Lucena T."/>
        </authorList>
    </citation>
    <scope>NUCLEOTIDE SEQUENCE [LARGE SCALE GENOMIC DNA]</scope>
    <source>
        <strain evidence="1 2">CECT 9623</strain>
    </source>
</reference>
<dbReference type="Proteomes" id="UP000679725">
    <property type="component" value="Unassembled WGS sequence"/>
</dbReference>
<accession>A0ABN7R8S2</accession>
<gene>
    <name evidence="1" type="ORF">DYBT9623_00871</name>
</gene>
<evidence type="ECO:0000313" key="1">
    <source>
        <dbReference type="EMBL" id="CAG5068142.1"/>
    </source>
</evidence>
<comment type="caution">
    <text evidence="1">The sequence shown here is derived from an EMBL/GenBank/DDBJ whole genome shotgun (WGS) entry which is preliminary data.</text>
</comment>
<keyword evidence="2" id="KW-1185">Reference proteome</keyword>